<dbReference type="AlphaFoldDB" id="A0A2G9C372"/>
<organism evidence="1 2">
    <name type="scientific">Roseateles chitinivorans</name>
    <dbReference type="NCBI Taxonomy" id="2917965"/>
    <lineage>
        <taxon>Bacteria</taxon>
        <taxon>Pseudomonadati</taxon>
        <taxon>Pseudomonadota</taxon>
        <taxon>Betaproteobacteria</taxon>
        <taxon>Burkholderiales</taxon>
        <taxon>Sphaerotilaceae</taxon>
        <taxon>Roseateles</taxon>
    </lineage>
</organism>
<dbReference type="Proteomes" id="UP000231501">
    <property type="component" value="Unassembled WGS sequence"/>
</dbReference>
<dbReference type="InterPro" id="IPR025683">
    <property type="entry name" value="Protein_beta"/>
</dbReference>
<dbReference type="RefSeq" id="WP_099864000.1">
    <property type="nucleotide sequence ID" value="NZ_PEOG01000095.1"/>
</dbReference>
<proteinExistence type="predicted"/>
<name>A0A2G9C372_9BURK</name>
<evidence type="ECO:0000313" key="1">
    <source>
        <dbReference type="EMBL" id="PIM50837.1"/>
    </source>
</evidence>
<gene>
    <name evidence="1" type="ORF">CS062_22885</name>
</gene>
<keyword evidence="2" id="KW-1185">Reference proteome</keyword>
<protein>
    <recommendedName>
        <fullName evidence="3">Beta protein</fullName>
    </recommendedName>
</protein>
<comment type="caution">
    <text evidence="1">The sequence shown here is derived from an EMBL/GenBank/DDBJ whole genome shotgun (WGS) entry which is preliminary data.</text>
</comment>
<reference evidence="1 2" key="1">
    <citation type="submission" date="2017-11" db="EMBL/GenBank/DDBJ databases">
        <title>Draft genome sequence of Mitsuaria sp. HWN-4.</title>
        <authorList>
            <person name="Gundlapally S.R."/>
        </authorList>
    </citation>
    <scope>NUCLEOTIDE SEQUENCE [LARGE SCALE GENOMIC DNA]</scope>
    <source>
        <strain evidence="1 2">HWN-4</strain>
    </source>
</reference>
<dbReference type="EMBL" id="PEOG01000095">
    <property type="protein sequence ID" value="PIM50837.1"/>
    <property type="molecule type" value="Genomic_DNA"/>
</dbReference>
<accession>A0A2G9C372</accession>
<dbReference type="OrthoDB" id="7847670at2"/>
<dbReference type="Pfam" id="PF14350">
    <property type="entry name" value="Beta_protein"/>
    <property type="match status" value="1"/>
</dbReference>
<evidence type="ECO:0008006" key="3">
    <source>
        <dbReference type="Google" id="ProtNLM"/>
    </source>
</evidence>
<evidence type="ECO:0000313" key="2">
    <source>
        <dbReference type="Proteomes" id="UP000231501"/>
    </source>
</evidence>
<sequence length="369" mass="40650">MKDVSLDEVVYFPSLRTQPAELLGLRELDRARKRRMLPLFTLTPTPRMPDLVDFRRAAQQAAEVMRSLPYLVDLGRPPSDHAAAWRQLVDPAQGFRLWREFVQTHPGAVPVVQAPDGVNPRAVAQQAVDIEREFGLVVFRLRGAVPLTAGVEQALDQLDAPGRALVVLDFGTERDWLLGCAGNARDLVLRWQARWPGLRMVVMGNSFPSAAQAQGRAPTGEFPRSGRLAILERELHRRVGASARVAYGDHGSVHAPSEPAPEWPPGLVRIDYPRQGEWRFERRLRSSVDDASQEAASAIVSAAPAFGERGLWGEHAIQEAANGRAFARGREEWTAVRVNLHLATQVDEMLAESATYTRAPCAAGSPSSC</sequence>